<evidence type="ECO:0000259" key="4">
    <source>
        <dbReference type="SMART" id="SM00559"/>
    </source>
</evidence>
<feature type="region of interest" description="Disordered" evidence="3">
    <location>
        <begin position="264"/>
        <end position="380"/>
    </location>
</feature>
<keyword evidence="7" id="KW-1185">Reference proteome</keyword>
<dbReference type="InterPro" id="IPR006164">
    <property type="entry name" value="DNA_bd_Ku70/Ku80"/>
</dbReference>
<dbReference type="EMBL" id="CP038026">
    <property type="protein sequence ID" value="QBQ34836.1"/>
    <property type="molecule type" value="Genomic_DNA"/>
</dbReference>
<dbReference type="SUPFAM" id="SSF100939">
    <property type="entry name" value="SPOC domain-like"/>
    <property type="match status" value="1"/>
</dbReference>
<evidence type="ECO:0000256" key="3">
    <source>
        <dbReference type="SAM" id="MobiDB-lite"/>
    </source>
</evidence>
<sequence>MARSLWKGAISFGLVHIPVELYSAIKQNELDLTMLDKRDFSPIGYKRYNKSNNKEVTWDHIIKGYEYADGEYVVLSDEDLRQANVKATQTIDIQAFVDAEDVPLTYYETPYYLAPGRGGAKVYALLRETLRRAGKIAIATVVIRTKQHLCALVAAEDGIIMNTLRYADEIRDTEGLDLPEKGMKATGIKEKELEMALSLVEGMSEEWAPEQYHDTYKDDVLALVEKKIKAKQTKTITMPSKDGDEEAPSSNVIDLVALLKQSLGAKPGKGKAAQAAEEEEEEEQTDEADEDSDDDEPPPKARRPVPRGSAGSVNARSSGSTGSASKSTATAKAKGSPAKAAASKTVAKKAAAKPAAKPAAKKAVAKPAASKSSSTRRKAA</sequence>
<dbReference type="SMART" id="SM00559">
    <property type="entry name" value="Ku78"/>
    <property type="match status" value="1"/>
</dbReference>
<reference evidence="5" key="3">
    <citation type="submission" date="2022-12" db="EMBL/GenBank/DDBJ databases">
        <authorList>
            <person name="Sun Q."/>
            <person name="Kim S."/>
        </authorList>
    </citation>
    <scope>NUCLEOTIDE SEQUENCE</scope>
    <source>
        <strain evidence="5">KCTC 12344</strain>
    </source>
</reference>
<dbReference type="InterPro" id="IPR009187">
    <property type="entry name" value="Prok_Ku"/>
</dbReference>
<reference evidence="5" key="1">
    <citation type="journal article" date="2014" name="Int. J. Syst. Evol. Microbiol.">
        <title>Complete genome sequence of Corynebacterium casei LMG S-19264T (=DSM 44701T), isolated from a smear-ripened cheese.</title>
        <authorList>
            <consortium name="US DOE Joint Genome Institute (JGI-PGF)"/>
            <person name="Walter F."/>
            <person name="Albersmeier A."/>
            <person name="Kalinowski J."/>
            <person name="Ruckert C."/>
        </authorList>
    </citation>
    <scope>NUCLEOTIDE SEQUENCE</scope>
    <source>
        <strain evidence="5">KCTC 12344</strain>
    </source>
</reference>
<dbReference type="HAMAP" id="MF_01875">
    <property type="entry name" value="Prokaryotic_Ku"/>
    <property type="match status" value="1"/>
</dbReference>
<dbReference type="EMBL" id="BMWW01000003">
    <property type="protein sequence ID" value="GGY88917.1"/>
    <property type="molecule type" value="Genomic_DNA"/>
</dbReference>
<keyword evidence="2" id="KW-0234">DNA repair</keyword>
<reference evidence="6 7" key="2">
    <citation type="submission" date="2019-03" db="EMBL/GenBank/DDBJ databases">
        <title>Draft Genome Sequences of Six Type Strains of the Genus Massilia.</title>
        <authorList>
            <person name="Miess H."/>
            <person name="Frediansyhah A."/>
            <person name="Gross H."/>
        </authorList>
    </citation>
    <scope>NUCLEOTIDE SEQUENCE [LARGE SCALE GENOMIC DNA]</scope>
    <source>
        <strain evidence="6 7">DSM 17505</strain>
    </source>
</reference>
<evidence type="ECO:0000313" key="5">
    <source>
        <dbReference type="EMBL" id="GGY88917.1"/>
    </source>
</evidence>
<name>A0A4P7B8P3_9BURK</name>
<evidence type="ECO:0000256" key="1">
    <source>
        <dbReference type="ARBA" id="ARBA00023125"/>
    </source>
</evidence>
<dbReference type="NCBIfam" id="TIGR02772">
    <property type="entry name" value="Ku_bact"/>
    <property type="match status" value="1"/>
</dbReference>
<dbReference type="Proteomes" id="UP000619512">
    <property type="component" value="Unassembled WGS sequence"/>
</dbReference>
<comment type="subunit">
    <text evidence="2">Homodimer. Interacts with LigD.</text>
</comment>
<keyword evidence="1 2" id="KW-0238">DNA-binding</keyword>
<dbReference type="Pfam" id="PF02735">
    <property type="entry name" value="Ku"/>
    <property type="match status" value="1"/>
</dbReference>
<comment type="function">
    <text evidence="2">With LigD forms a non-homologous end joining (NHEJ) DNA repair enzyme, which repairs dsDNA breaks with reduced fidelity. Binds linear dsDNA with 5'- and 3'- overhangs but not closed circular dsDNA nor ssDNA. Recruits and stimulates the ligase activity of LigD.</text>
</comment>
<protein>
    <recommendedName>
        <fullName evidence="2">Non-homologous end joining protein Ku</fullName>
    </recommendedName>
</protein>
<feature type="domain" description="Ku" evidence="4">
    <location>
        <begin position="53"/>
        <end position="181"/>
    </location>
</feature>
<dbReference type="CDD" id="cd00789">
    <property type="entry name" value="KU_like"/>
    <property type="match status" value="1"/>
</dbReference>
<dbReference type="OrthoDB" id="9795084at2"/>
<dbReference type="RefSeq" id="WP_134382762.1">
    <property type="nucleotide sequence ID" value="NZ_BMWW01000003.1"/>
</dbReference>
<keyword evidence="2" id="KW-0227">DNA damage</keyword>
<evidence type="ECO:0000313" key="7">
    <source>
        <dbReference type="Proteomes" id="UP000294359"/>
    </source>
</evidence>
<dbReference type="InterPro" id="IPR016194">
    <property type="entry name" value="SPOC-like_C_dom_sf"/>
</dbReference>
<dbReference type="PANTHER" id="PTHR41251">
    <property type="entry name" value="NON-HOMOLOGOUS END JOINING PROTEIN KU"/>
    <property type="match status" value="1"/>
</dbReference>
<organism evidence="5 8">
    <name type="scientific">Pseudoduganella plicata</name>
    <dbReference type="NCBI Taxonomy" id="321984"/>
    <lineage>
        <taxon>Bacteria</taxon>
        <taxon>Pseudomonadati</taxon>
        <taxon>Pseudomonadota</taxon>
        <taxon>Betaproteobacteria</taxon>
        <taxon>Burkholderiales</taxon>
        <taxon>Oxalobacteraceae</taxon>
        <taxon>Telluria group</taxon>
        <taxon>Pseudoduganella</taxon>
    </lineage>
</organism>
<dbReference type="Proteomes" id="UP000294359">
    <property type="component" value="Chromosome"/>
</dbReference>
<dbReference type="GO" id="GO:0006303">
    <property type="term" value="P:double-strand break repair via nonhomologous end joining"/>
    <property type="evidence" value="ECO:0007669"/>
    <property type="project" value="UniProtKB-UniRule"/>
</dbReference>
<comment type="similarity">
    <text evidence="2">Belongs to the prokaryotic Ku family.</text>
</comment>
<evidence type="ECO:0000313" key="6">
    <source>
        <dbReference type="EMBL" id="QBQ34836.1"/>
    </source>
</evidence>
<evidence type="ECO:0000313" key="8">
    <source>
        <dbReference type="Proteomes" id="UP000619512"/>
    </source>
</evidence>
<dbReference type="PANTHER" id="PTHR41251:SF1">
    <property type="entry name" value="NON-HOMOLOGOUS END JOINING PROTEIN KU"/>
    <property type="match status" value="1"/>
</dbReference>
<accession>A0A4P7B8P3</accession>
<dbReference type="AlphaFoldDB" id="A0A4P7B8P3"/>
<dbReference type="Gene3D" id="2.40.290.10">
    <property type="match status" value="1"/>
</dbReference>
<feature type="compositionally biased region" description="Acidic residues" evidence="3">
    <location>
        <begin position="276"/>
        <end position="296"/>
    </location>
</feature>
<keyword evidence="2" id="KW-0233">DNA recombination</keyword>
<dbReference type="GO" id="GO:0006310">
    <property type="term" value="P:DNA recombination"/>
    <property type="evidence" value="ECO:0007669"/>
    <property type="project" value="UniProtKB-KW"/>
</dbReference>
<dbReference type="GO" id="GO:0003690">
    <property type="term" value="F:double-stranded DNA binding"/>
    <property type="evidence" value="ECO:0007669"/>
    <property type="project" value="UniProtKB-UniRule"/>
</dbReference>
<evidence type="ECO:0000256" key="2">
    <source>
        <dbReference type="HAMAP-Rule" id="MF_01875"/>
    </source>
</evidence>
<gene>
    <name evidence="2" type="primary">ku</name>
    <name evidence="6" type="ORF">E1742_00520</name>
    <name evidence="5" type="ORF">GCM10007388_22950</name>
</gene>
<feature type="compositionally biased region" description="Low complexity" evidence="3">
    <location>
        <begin position="317"/>
        <end position="345"/>
    </location>
</feature>
<proteinExistence type="inferred from homology"/>